<accession>A0AAD9GGH9</accession>
<comment type="caution">
    <text evidence="1">The sequence shown here is derived from an EMBL/GenBank/DDBJ whole genome shotgun (WGS) entry which is preliminary data.</text>
</comment>
<dbReference type="PANTHER" id="PTHR33129:SF1">
    <property type="entry name" value="ATP-BINDING PROTEIN"/>
    <property type="match status" value="1"/>
</dbReference>
<reference evidence="1" key="1">
    <citation type="submission" date="2023-08" db="EMBL/GenBank/DDBJ databases">
        <title>Reference Genome Resource for the Citrus Pathogen Phytophthora citrophthora.</title>
        <authorList>
            <person name="Moller H."/>
            <person name="Coetzee B."/>
            <person name="Rose L.J."/>
            <person name="Van Niekerk J.M."/>
        </authorList>
    </citation>
    <scope>NUCLEOTIDE SEQUENCE</scope>
    <source>
        <strain evidence="1">STE-U-9442</strain>
    </source>
</reference>
<evidence type="ECO:0000313" key="2">
    <source>
        <dbReference type="Proteomes" id="UP001259832"/>
    </source>
</evidence>
<dbReference type="AlphaFoldDB" id="A0AAD9GGH9"/>
<dbReference type="EMBL" id="JASMQC010000018">
    <property type="protein sequence ID" value="KAK1938051.1"/>
    <property type="molecule type" value="Genomic_DNA"/>
</dbReference>
<evidence type="ECO:0008006" key="3">
    <source>
        <dbReference type="Google" id="ProtNLM"/>
    </source>
</evidence>
<name>A0AAD9GGH9_9STRA</name>
<keyword evidence="2" id="KW-1185">Reference proteome</keyword>
<organism evidence="1 2">
    <name type="scientific">Phytophthora citrophthora</name>
    <dbReference type="NCBI Taxonomy" id="4793"/>
    <lineage>
        <taxon>Eukaryota</taxon>
        <taxon>Sar</taxon>
        <taxon>Stramenopiles</taxon>
        <taxon>Oomycota</taxon>
        <taxon>Peronosporomycetes</taxon>
        <taxon>Peronosporales</taxon>
        <taxon>Peronosporaceae</taxon>
        <taxon>Phytophthora</taxon>
    </lineage>
</organism>
<proteinExistence type="predicted"/>
<evidence type="ECO:0000313" key="1">
    <source>
        <dbReference type="EMBL" id="KAK1938051.1"/>
    </source>
</evidence>
<dbReference type="InterPro" id="IPR052980">
    <property type="entry name" value="Crinkler_effector"/>
</dbReference>
<protein>
    <recommendedName>
        <fullName evidence="3">Crinkler (CRN) family protein</fullName>
    </recommendedName>
</protein>
<dbReference type="SUPFAM" id="SSF52540">
    <property type="entry name" value="P-loop containing nucleoside triphosphate hydrolases"/>
    <property type="match status" value="1"/>
</dbReference>
<dbReference type="PANTHER" id="PTHR33129">
    <property type="entry name" value="PROTEIN KINASE DOMAIN-CONTAINING PROTEIN-RELATED"/>
    <property type="match status" value="1"/>
</dbReference>
<gene>
    <name evidence="1" type="ORF">P3T76_009201</name>
</gene>
<sequence length="306" mass="35053">MDQFPRMAHPVNRYRKILERDAYRVIYEQLMGRVKESFETRSPANLVVTGNPGTGKSWFYLYCIFQLILENKEEMEELPAFDLVLNFDYDYQLYDAKTKEFIKLNENEVDMLSGKDRVLRLVEAKSTHLVGWKGVFILFASPGLDGMNDYLKVDSRRYIMPVWTLEELQDYNSLLDDKLKLADDALISRYDKFGGIARSAFALSVSSEDVQLTTAIGSFDASKILSYAKLDQAVRDGMYSHRVIAMMPSTDDYVDKYYLDFLSEHIAEKVIFKMSDDSVQAMSHFARCCATDGSLSNCPCSPSRSC</sequence>
<dbReference type="InterPro" id="IPR027417">
    <property type="entry name" value="P-loop_NTPase"/>
</dbReference>
<dbReference type="Proteomes" id="UP001259832">
    <property type="component" value="Unassembled WGS sequence"/>
</dbReference>